<dbReference type="Proteomes" id="UP001172791">
    <property type="component" value="Unassembled WGS sequence"/>
</dbReference>
<evidence type="ECO:0000313" key="2">
    <source>
        <dbReference type="EMBL" id="MDN4572688.1"/>
    </source>
</evidence>
<keyword evidence="1" id="KW-0472">Membrane</keyword>
<protein>
    <submittedName>
        <fullName evidence="2">GlsB/YeaQ/YmgE family stress response membrane protein</fullName>
    </submittedName>
</protein>
<evidence type="ECO:0000313" key="4">
    <source>
        <dbReference type="Proteomes" id="UP001172788"/>
    </source>
</evidence>
<dbReference type="Proteomes" id="UP001172788">
    <property type="component" value="Unassembled WGS sequence"/>
</dbReference>
<gene>
    <name evidence="2" type="ORF">DBA34_05385</name>
    <name evidence="3" type="ORF">DBB29_01425</name>
</gene>
<feature type="transmembrane region" description="Helical" evidence="1">
    <location>
        <begin position="59"/>
        <end position="77"/>
    </location>
</feature>
<evidence type="ECO:0000313" key="5">
    <source>
        <dbReference type="Proteomes" id="UP001172791"/>
    </source>
</evidence>
<feature type="transmembrane region" description="Helical" evidence="1">
    <location>
        <begin position="30"/>
        <end position="53"/>
    </location>
</feature>
<comment type="caution">
    <text evidence="2">The sequence shown here is derived from an EMBL/GenBank/DDBJ whole genome shotgun (WGS) entry which is preliminary data.</text>
</comment>
<keyword evidence="1" id="KW-0812">Transmembrane</keyword>
<sequence>MEHDVISWLVAGGTAGWLTGRLMRSGGFGLVIDVVVGMMGGLLGGWMTTVIILGASSQFMASVVTAFGCAVLVLHLVRPLKPDYD</sequence>
<dbReference type="EMBL" id="QAID01000025">
    <property type="protein sequence ID" value="MDN4576786.1"/>
    <property type="molecule type" value="Genomic_DNA"/>
</dbReference>
<dbReference type="AlphaFoldDB" id="A0AAW7MIT5"/>
<evidence type="ECO:0000256" key="1">
    <source>
        <dbReference type="SAM" id="Phobius"/>
    </source>
</evidence>
<proteinExistence type="predicted"/>
<accession>A0AAW7MIT5</accession>
<evidence type="ECO:0000313" key="3">
    <source>
        <dbReference type="EMBL" id="MDN4576786.1"/>
    </source>
</evidence>
<organism evidence="2 5">
    <name type="scientific">Pandoraea cepalis</name>
    <dbReference type="NCBI Taxonomy" id="2508294"/>
    <lineage>
        <taxon>Bacteria</taxon>
        <taxon>Pseudomonadati</taxon>
        <taxon>Pseudomonadota</taxon>
        <taxon>Betaproteobacteria</taxon>
        <taxon>Burkholderiales</taxon>
        <taxon>Burkholderiaceae</taxon>
        <taxon>Pandoraea</taxon>
    </lineage>
</organism>
<name>A0AAW7MIT5_9BURK</name>
<keyword evidence="4" id="KW-1185">Reference proteome</keyword>
<feature type="transmembrane region" description="Helical" evidence="1">
    <location>
        <begin position="6"/>
        <end position="23"/>
    </location>
</feature>
<keyword evidence="1" id="KW-1133">Transmembrane helix</keyword>
<reference evidence="2" key="1">
    <citation type="submission" date="2018-04" db="EMBL/GenBank/DDBJ databases">
        <authorList>
            <person name="Jy Z."/>
        </authorList>
    </citation>
    <scope>NUCLEOTIDE SEQUENCE</scope>
    <source>
        <strain evidence="3">AS13</strain>
        <strain evidence="2">LA18</strain>
    </source>
</reference>
<dbReference type="EMBL" id="QAIC01000030">
    <property type="protein sequence ID" value="MDN4572688.1"/>
    <property type="molecule type" value="Genomic_DNA"/>
</dbReference>